<dbReference type="Proteomes" id="UP001201163">
    <property type="component" value="Unassembled WGS sequence"/>
</dbReference>
<dbReference type="AlphaFoldDB" id="A0AAD4Q8U0"/>
<keyword evidence="2" id="KW-1185">Reference proteome</keyword>
<gene>
    <name evidence="1" type="ORF">EDB92DRAFT_173181</name>
</gene>
<evidence type="ECO:0000313" key="2">
    <source>
        <dbReference type="Proteomes" id="UP001201163"/>
    </source>
</evidence>
<name>A0AAD4Q8U0_9AGAM</name>
<accession>A0AAD4Q8U0</accession>
<protein>
    <submittedName>
        <fullName evidence="1">Uncharacterized protein</fullName>
    </submittedName>
</protein>
<reference evidence="1" key="1">
    <citation type="submission" date="2022-01" db="EMBL/GenBank/DDBJ databases">
        <title>Comparative genomics reveals a dynamic genome evolution in the ectomycorrhizal milk-cap (Lactarius) mushrooms.</title>
        <authorList>
            <consortium name="DOE Joint Genome Institute"/>
            <person name="Lebreton A."/>
            <person name="Tang N."/>
            <person name="Kuo A."/>
            <person name="LaButti K."/>
            <person name="Drula E."/>
            <person name="Barry K."/>
            <person name="Clum A."/>
            <person name="Lipzen A."/>
            <person name="Mousain D."/>
            <person name="Ng V."/>
            <person name="Wang R."/>
            <person name="Wang X."/>
            <person name="Dai Y."/>
            <person name="Henrissat B."/>
            <person name="Grigoriev I.V."/>
            <person name="Guerin-Laguette A."/>
            <person name="Yu F."/>
            <person name="Martin F.M."/>
        </authorList>
    </citation>
    <scope>NUCLEOTIDE SEQUENCE</scope>
    <source>
        <strain evidence="1">QP</strain>
    </source>
</reference>
<proteinExistence type="predicted"/>
<evidence type="ECO:0000313" key="1">
    <source>
        <dbReference type="EMBL" id="KAH8981646.1"/>
    </source>
</evidence>
<organism evidence="1 2">
    <name type="scientific">Lactarius akahatsu</name>
    <dbReference type="NCBI Taxonomy" id="416441"/>
    <lineage>
        <taxon>Eukaryota</taxon>
        <taxon>Fungi</taxon>
        <taxon>Dikarya</taxon>
        <taxon>Basidiomycota</taxon>
        <taxon>Agaricomycotina</taxon>
        <taxon>Agaricomycetes</taxon>
        <taxon>Russulales</taxon>
        <taxon>Russulaceae</taxon>
        <taxon>Lactarius</taxon>
    </lineage>
</organism>
<sequence>MILPTSPRTPFTLPVSVSVFPRLALAILCPGSPALLHSIFFPIPLSTRCAHTFFSPPSPSPALSPLLPLCRVIVPHGWSPRFPPPPSRLVRRPLPLLLPSHRVCPHLHPLLSPLRYLILPTLLFLLLETRQPTAFSCRPSHPLGAFSTSFVPPSWHYSLPLLVIASGVTIASVSSSLVSPHPACLRPNSASPLPIV</sequence>
<dbReference type="EMBL" id="JAKELL010000112">
    <property type="protein sequence ID" value="KAH8981646.1"/>
    <property type="molecule type" value="Genomic_DNA"/>
</dbReference>
<comment type="caution">
    <text evidence="1">The sequence shown here is derived from an EMBL/GenBank/DDBJ whole genome shotgun (WGS) entry which is preliminary data.</text>
</comment>